<feature type="transmembrane region" description="Helical" evidence="1">
    <location>
        <begin position="92"/>
        <end position="115"/>
    </location>
</feature>
<feature type="transmembrane region" description="Helical" evidence="1">
    <location>
        <begin position="155"/>
        <end position="172"/>
    </location>
</feature>
<name>A0A7Z6MS97_PSEFL</name>
<keyword evidence="1" id="KW-0812">Transmembrane</keyword>
<dbReference type="AlphaFoldDB" id="A0A7Z6MS97"/>
<organism evidence="2 3">
    <name type="scientific">Pseudomonas fluorescens</name>
    <dbReference type="NCBI Taxonomy" id="294"/>
    <lineage>
        <taxon>Bacteria</taxon>
        <taxon>Pseudomonadati</taxon>
        <taxon>Pseudomonadota</taxon>
        <taxon>Gammaproteobacteria</taxon>
        <taxon>Pseudomonadales</taxon>
        <taxon>Pseudomonadaceae</taxon>
        <taxon>Pseudomonas</taxon>
    </lineage>
</organism>
<accession>A0A7Z6MS97</accession>
<reference evidence="2 3" key="1">
    <citation type="submission" date="2018-07" db="EMBL/GenBank/DDBJ databases">
        <title>Draft Genome Sequence of Pseudomonas fluorescens AHK-1 associated with canker disease of kiwifruit.</title>
        <authorList>
            <person name="Wu Z."/>
        </authorList>
    </citation>
    <scope>NUCLEOTIDE SEQUENCE [LARGE SCALE GENOMIC DNA]</scope>
    <source>
        <strain evidence="2 3">AHK-1</strain>
    </source>
</reference>
<evidence type="ECO:0000256" key="1">
    <source>
        <dbReference type="SAM" id="Phobius"/>
    </source>
</evidence>
<feature type="transmembrane region" description="Helical" evidence="1">
    <location>
        <begin position="456"/>
        <end position="475"/>
    </location>
</feature>
<gene>
    <name evidence="2" type="ORF">DL347_26335</name>
</gene>
<protein>
    <recommendedName>
        <fullName evidence="4">Glycosyltransferase RgtA/B/C/D-like domain-containing protein</fullName>
    </recommendedName>
</protein>
<evidence type="ECO:0000313" key="3">
    <source>
        <dbReference type="Proteomes" id="UP000255541"/>
    </source>
</evidence>
<keyword evidence="1" id="KW-1133">Transmembrane helix</keyword>
<keyword evidence="1" id="KW-0472">Membrane</keyword>
<feature type="transmembrane region" description="Helical" evidence="1">
    <location>
        <begin position="401"/>
        <end position="418"/>
    </location>
</feature>
<evidence type="ECO:0000313" key="2">
    <source>
        <dbReference type="EMBL" id="RDS88075.1"/>
    </source>
</evidence>
<feature type="transmembrane region" description="Helical" evidence="1">
    <location>
        <begin position="29"/>
        <end position="50"/>
    </location>
</feature>
<feature type="transmembrane region" description="Helical" evidence="1">
    <location>
        <begin position="201"/>
        <end position="217"/>
    </location>
</feature>
<proteinExistence type="predicted"/>
<feature type="transmembrane region" description="Helical" evidence="1">
    <location>
        <begin position="430"/>
        <end position="450"/>
    </location>
</feature>
<feature type="transmembrane region" description="Helical" evidence="1">
    <location>
        <begin position="127"/>
        <end position="149"/>
    </location>
</feature>
<evidence type="ECO:0008006" key="4">
    <source>
        <dbReference type="Google" id="ProtNLM"/>
    </source>
</evidence>
<dbReference type="EMBL" id="QRBA01000018">
    <property type="protein sequence ID" value="RDS88075.1"/>
    <property type="molecule type" value="Genomic_DNA"/>
</dbReference>
<comment type="caution">
    <text evidence="2">The sequence shown here is derived from an EMBL/GenBank/DDBJ whole genome shotgun (WGS) entry which is preliminary data.</text>
</comment>
<dbReference type="RefSeq" id="WP_115488425.1">
    <property type="nucleotide sequence ID" value="NZ_QRBA01000018.1"/>
</dbReference>
<dbReference type="Proteomes" id="UP000255541">
    <property type="component" value="Unassembled WGS sequence"/>
</dbReference>
<feature type="transmembrane region" description="Helical" evidence="1">
    <location>
        <begin position="224"/>
        <end position="244"/>
    </location>
</feature>
<sequence length="484" mass="52219">MPVMDVDQQRTGASERKVLSALLAVNSSYVSYLVILLTFVLACAAIAIHAPGQMSMDTSIQLYEASIGQSVSWGPPFMSALLRWLGGGELSAALFVLINVILLYGAFAVVALTLLQGRAARGISEVPTWRVALALLLMMNPIIFIYAGIVWKDVLFASLLTAACACAVAGTLGSSLRRYCCIAGGVILLGAAYQTRQQGVFMAPVLLVTLMIVMYSLKPAKKILATFAIAVSFVIVVLGIQHQVSSTVKGAGDRASSVGFRSIIQFDLAGIISNSKLPPNELALPVTGEQLSAIKSAYDPSRIDFLDLNPVVRTWFATIPSEMLRHEWWEMVKQNPGAYLKHRVTTYATLLGLRGLTGTLPVFVGVEGNQEYLVAAGVRQGTGARAQKIYDMAVSFFNWPIYRHVFWMGALVVIVVIGGRKKLPGSVRSIGAVIALATALMYGSFLPTSIASDFRYLFATIPLVMVLGLILLLGVEERKHARSE</sequence>